<dbReference type="Pfam" id="PF00069">
    <property type="entry name" value="Pkinase"/>
    <property type="match status" value="1"/>
</dbReference>
<dbReference type="RefSeq" id="WP_043784969.1">
    <property type="nucleotide sequence ID" value="NZ_JMQI01000057.1"/>
</dbReference>
<dbReference type="InterPro" id="IPR001919">
    <property type="entry name" value="CBD2"/>
</dbReference>
<proteinExistence type="predicted"/>
<feature type="compositionally biased region" description="Polar residues" evidence="8">
    <location>
        <begin position="313"/>
        <end position="323"/>
    </location>
</feature>
<evidence type="ECO:0000256" key="5">
    <source>
        <dbReference type="ARBA" id="ARBA00022777"/>
    </source>
</evidence>
<dbReference type="Gene3D" id="1.10.510.10">
    <property type="entry name" value="Transferase(Phosphotransferase) domain 1"/>
    <property type="match status" value="1"/>
</dbReference>
<name>A0A066TV85_9PSEU</name>
<evidence type="ECO:0000256" key="8">
    <source>
        <dbReference type="SAM" id="MobiDB-lite"/>
    </source>
</evidence>
<dbReference type="eggNOG" id="COG0515">
    <property type="taxonomic scope" value="Bacteria"/>
</dbReference>
<dbReference type="CDD" id="cd14014">
    <property type="entry name" value="STKc_PknB_like"/>
    <property type="match status" value="1"/>
</dbReference>
<keyword evidence="2 11" id="KW-0723">Serine/threonine-protein kinase</keyword>
<evidence type="ECO:0000259" key="9">
    <source>
        <dbReference type="PROSITE" id="PS50011"/>
    </source>
</evidence>
<feature type="binding site" evidence="7">
    <location>
        <position position="41"/>
    </location>
    <ligand>
        <name>ATP</name>
        <dbReference type="ChEBI" id="CHEBI:30616"/>
    </ligand>
</feature>
<dbReference type="InterPro" id="IPR008266">
    <property type="entry name" value="Tyr_kinase_AS"/>
</dbReference>
<evidence type="ECO:0000313" key="11">
    <source>
        <dbReference type="EMBL" id="KDN19091.1"/>
    </source>
</evidence>
<dbReference type="GO" id="GO:0004553">
    <property type="term" value="F:hydrolase activity, hydrolyzing O-glycosyl compounds"/>
    <property type="evidence" value="ECO:0007669"/>
    <property type="project" value="InterPro"/>
</dbReference>
<dbReference type="STRING" id="287986.DV20_27210"/>
<keyword evidence="12" id="KW-1185">Reference proteome</keyword>
<keyword evidence="3" id="KW-0808">Transferase</keyword>
<evidence type="ECO:0000256" key="7">
    <source>
        <dbReference type="PROSITE-ProRule" id="PRU10141"/>
    </source>
</evidence>
<reference evidence="11 12" key="1">
    <citation type="submission" date="2014-05" db="EMBL/GenBank/DDBJ databases">
        <title>Draft genome sequence of Amycolatopsis rifamycinica DSM 46095.</title>
        <authorList>
            <person name="Lal R."/>
            <person name="Saxena A."/>
            <person name="Kumari R."/>
            <person name="Mukherjee U."/>
            <person name="Singh P."/>
            <person name="Sangwan N."/>
            <person name="Mahato N.K."/>
        </authorList>
    </citation>
    <scope>NUCLEOTIDE SEQUENCE [LARGE SCALE GENOMIC DNA]</scope>
    <source>
        <strain evidence="11 12">DSM 46095</strain>
    </source>
</reference>
<organism evidence="11 12">
    <name type="scientific">Amycolatopsis rifamycinica</name>
    <dbReference type="NCBI Taxonomy" id="287986"/>
    <lineage>
        <taxon>Bacteria</taxon>
        <taxon>Bacillati</taxon>
        <taxon>Actinomycetota</taxon>
        <taxon>Actinomycetes</taxon>
        <taxon>Pseudonocardiales</taxon>
        <taxon>Pseudonocardiaceae</taxon>
        <taxon>Amycolatopsis</taxon>
    </lineage>
</organism>
<feature type="domain" description="Protein kinase" evidence="9">
    <location>
        <begin position="12"/>
        <end position="266"/>
    </location>
</feature>
<keyword evidence="4 7" id="KW-0547">Nucleotide-binding</keyword>
<dbReference type="PROSITE" id="PS00107">
    <property type="entry name" value="PROTEIN_KINASE_ATP"/>
    <property type="match status" value="1"/>
</dbReference>
<dbReference type="SMART" id="SM00637">
    <property type="entry name" value="CBD_II"/>
    <property type="match status" value="1"/>
</dbReference>
<dbReference type="InterPro" id="IPR000719">
    <property type="entry name" value="Prot_kinase_dom"/>
</dbReference>
<dbReference type="InterPro" id="IPR017441">
    <property type="entry name" value="Protein_kinase_ATP_BS"/>
</dbReference>
<dbReference type="GO" id="GO:0004674">
    <property type="term" value="F:protein serine/threonine kinase activity"/>
    <property type="evidence" value="ECO:0007669"/>
    <property type="project" value="UniProtKB-KW"/>
</dbReference>
<comment type="caution">
    <text evidence="11">The sequence shown here is derived from an EMBL/GenBank/DDBJ whole genome shotgun (WGS) entry which is preliminary data.</text>
</comment>
<dbReference type="Proteomes" id="UP000027345">
    <property type="component" value="Unassembled WGS sequence"/>
</dbReference>
<dbReference type="SUPFAM" id="SSF49384">
    <property type="entry name" value="Carbohydrate-binding domain"/>
    <property type="match status" value="1"/>
</dbReference>
<protein>
    <recommendedName>
        <fullName evidence="1">non-specific serine/threonine protein kinase</fullName>
        <ecNumber evidence="1">2.7.11.1</ecNumber>
    </recommendedName>
</protein>
<sequence>MAFEEQLVNGRYRLLGHLGRGAMSLVWRARDERLDRVVAVKQFLHEPGKGGDVCERAIREARLASRLRHPHAVAVYDVFEDAGSMYLVMEYVAARSLTDVLVERGPLPRCDVLRLGRQIGAALAAAHSDWILHRDVTPNNVLVTGDGTARITDFGVSRSLGEHPAADEGVVVGTLPYLAPEVARGGEAGLPSDVYSLGATLYTALEGTPPFGTSDDPITLLRRITENQLTPPPHGGPLTAVLMRMLERDPAARPSMQEAVELLAAVGKPVAATAPRRSRLRRAAVTAAVAGLASVSVAAGLALADRPGTTAVTVGQPPTTITADHTVHSTTTAPAPARASDEPAERTTPPAPGGCTARYEVTNAWPGGAQAQVTVHNDRPTRLTGWTVTWVQPGGAGIRDLWNGTLSQTGSSVTVSDAGWNALVEPDGSASFGLNQDITAGGPAVPVLSCRTN</sequence>
<evidence type="ECO:0000313" key="12">
    <source>
        <dbReference type="Proteomes" id="UP000027345"/>
    </source>
</evidence>
<dbReference type="InterPro" id="IPR011009">
    <property type="entry name" value="Kinase-like_dom_sf"/>
</dbReference>
<dbReference type="InterPro" id="IPR012291">
    <property type="entry name" value="CBM2_carb-bd_dom_sf"/>
</dbReference>
<evidence type="ECO:0000256" key="2">
    <source>
        <dbReference type="ARBA" id="ARBA00022527"/>
    </source>
</evidence>
<feature type="region of interest" description="Disordered" evidence="8">
    <location>
        <begin position="313"/>
        <end position="353"/>
    </location>
</feature>
<dbReference type="PANTHER" id="PTHR43289">
    <property type="entry name" value="MITOGEN-ACTIVATED PROTEIN KINASE KINASE KINASE 20-RELATED"/>
    <property type="match status" value="1"/>
</dbReference>
<dbReference type="PROSITE" id="PS50011">
    <property type="entry name" value="PROTEIN_KINASE_DOM"/>
    <property type="match status" value="1"/>
</dbReference>
<evidence type="ECO:0000256" key="6">
    <source>
        <dbReference type="ARBA" id="ARBA00022840"/>
    </source>
</evidence>
<dbReference type="AlphaFoldDB" id="A0A066TV85"/>
<evidence type="ECO:0000259" key="10">
    <source>
        <dbReference type="PROSITE" id="PS51173"/>
    </source>
</evidence>
<dbReference type="PANTHER" id="PTHR43289:SF6">
    <property type="entry name" value="SERINE_THREONINE-PROTEIN KINASE NEKL-3"/>
    <property type="match status" value="1"/>
</dbReference>
<gene>
    <name evidence="11" type="ORF">DV20_27210</name>
</gene>
<keyword evidence="5 11" id="KW-0418">Kinase</keyword>
<feature type="domain" description="CBM2" evidence="10">
    <location>
        <begin position="348"/>
        <end position="453"/>
    </location>
</feature>
<dbReference type="PROSITE" id="PS00109">
    <property type="entry name" value="PROTEIN_KINASE_TYR"/>
    <property type="match status" value="1"/>
</dbReference>
<dbReference type="Gene3D" id="2.60.40.290">
    <property type="match status" value="1"/>
</dbReference>
<accession>A0A066TV85</accession>
<evidence type="ECO:0000256" key="3">
    <source>
        <dbReference type="ARBA" id="ARBA00022679"/>
    </source>
</evidence>
<dbReference type="GO" id="GO:0005524">
    <property type="term" value="F:ATP binding"/>
    <property type="evidence" value="ECO:0007669"/>
    <property type="project" value="UniProtKB-UniRule"/>
</dbReference>
<dbReference type="Pfam" id="PF00553">
    <property type="entry name" value="CBM_2"/>
    <property type="match status" value="1"/>
</dbReference>
<dbReference type="EC" id="2.7.11.1" evidence="1"/>
<keyword evidence="6 7" id="KW-0067">ATP-binding</keyword>
<dbReference type="OrthoDB" id="9762169at2"/>
<dbReference type="InterPro" id="IPR008965">
    <property type="entry name" value="CBM2/CBM3_carb-bd_dom_sf"/>
</dbReference>
<dbReference type="EMBL" id="JMQI01000057">
    <property type="protein sequence ID" value="KDN19091.1"/>
    <property type="molecule type" value="Genomic_DNA"/>
</dbReference>
<dbReference type="PROSITE" id="PS51173">
    <property type="entry name" value="CBM2"/>
    <property type="match status" value="1"/>
</dbReference>
<dbReference type="SUPFAM" id="SSF56112">
    <property type="entry name" value="Protein kinase-like (PK-like)"/>
    <property type="match status" value="1"/>
</dbReference>
<dbReference type="GO" id="GO:0005975">
    <property type="term" value="P:carbohydrate metabolic process"/>
    <property type="evidence" value="ECO:0007669"/>
    <property type="project" value="InterPro"/>
</dbReference>
<evidence type="ECO:0000256" key="1">
    <source>
        <dbReference type="ARBA" id="ARBA00012513"/>
    </source>
</evidence>
<evidence type="ECO:0000256" key="4">
    <source>
        <dbReference type="ARBA" id="ARBA00022741"/>
    </source>
</evidence>
<dbReference type="Gene3D" id="3.30.200.20">
    <property type="entry name" value="Phosphorylase Kinase, domain 1"/>
    <property type="match status" value="1"/>
</dbReference>
<dbReference type="GO" id="GO:0030247">
    <property type="term" value="F:polysaccharide binding"/>
    <property type="evidence" value="ECO:0007669"/>
    <property type="project" value="UniProtKB-UniRule"/>
</dbReference>